<organism evidence="1 2">
    <name type="scientific">Haloplanus rubicundus</name>
    <dbReference type="NCBI Taxonomy" id="1547898"/>
    <lineage>
        <taxon>Archaea</taxon>
        <taxon>Methanobacteriati</taxon>
        <taxon>Methanobacteriota</taxon>
        <taxon>Stenosarchaea group</taxon>
        <taxon>Halobacteria</taxon>
        <taxon>Halobacteriales</taxon>
        <taxon>Haloferacaceae</taxon>
        <taxon>Haloplanus</taxon>
    </lineage>
</organism>
<protein>
    <submittedName>
        <fullName evidence="1">Uncharacterized protein</fullName>
    </submittedName>
</protein>
<dbReference type="AlphaFoldDB" id="A0A345EIB4"/>
<keyword evidence="1" id="KW-0614">Plasmid</keyword>
<dbReference type="RefSeq" id="WP_114606843.1">
    <property type="nucleotide sequence ID" value="NZ_CP031149.1"/>
</dbReference>
<proteinExistence type="predicted"/>
<evidence type="ECO:0000313" key="2">
    <source>
        <dbReference type="Proteomes" id="UP000252985"/>
    </source>
</evidence>
<name>A0A345EIB4_9EURY</name>
<gene>
    <name evidence="1" type="ORF">DU484_18660</name>
</gene>
<geneLocation type="plasmid" evidence="2">
    <name>pcba1112-02</name>
</geneLocation>
<accession>A0A345EIB4</accession>
<evidence type="ECO:0000313" key="1">
    <source>
        <dbReference type="EMBL" id="AXG11936.1"/>
    </source>
</evidence>
<reference evidence="1 2" key="1">
    <citation type="submission" date="2018-07" db="EMBL/GenBank/DDBJ databases">
        <title>Genome sequences of Haloplanus sp. CBA1112.</title>
        <authorList>
            <person name="Kim Y.B."/>
            <person name="Roh S.W."/>
        </authorList>
    </citation>
    <scope>NUCLEOTIDE SEQUENCE [LARGE SCALE GENOMIC DNA]</scope>
    <source>
        <strain evidence="1 2">CBA1112</strain>
        <plasmid evidence="2">pcba1112-02</plasmid>
    </source>
</reference>
<sequence length="162" mass="18440">MATLQLSTASNAPTIDPTQVDELREFLDEWLIGTGSFDDITVKIAVPERDPDTGEADPPHLTLYGYASFSPTHRPTVREAVLEDLDDNLDEDEREVVINDETEELLWDYAGEHTEDFLRELSPFLTEPFVIQTVGYEKCRFPHVGYQYRVDPDGEIDHIQLG</sequence>
<dbReference type="EMBL" id="CP031149">
    <property type="protein sequence ID" value="AXG11936.1"/>
    <property type="molecule type" value="Genomic_DNA"/>
</dbReference>
<dbReference type="KEGG" id="haq:DU484_18660"/>
<dbReference type="GeneID" id="37289044"/>
<dbReference type="Proteomes" id="UP000252985">
    <property type="component" value="Plasmid pCBA1112-02"/>
</dbReference>